<name>M3FT84_9LEPT</name>
<proteinExistence type="predicted"/>
<sequence>MIERAHQFRPKVLMDGDRIHPPFFLITSPASISQIISKPNI</sequence>
<comment type="caution">
    <text evidence="1">The sequence shown here is derived from an EMBL/GenBank/DDBJ whole genome shotgun (WGS) entry which is preliminary data.</text>
</comment>
<dbReference type="AlphaFoldDB" id="M3FT84"/>
<gene>
    <name evidence="1" type="ORF">LEP1GSC188_1151</name>
</gene>
<dbReference type="EMBL" id="AHOR02000012">
    <property type="protein sequence ID" value="EMF83492.1"/>
    <property type="molecule type" value="Genomic_DNA"/>
</dbReference>
<accession>M3FT84</accession>
<reference evidence="1 2" key="1">
    <citation type="submission" date="2013-01" db="EMBL/GenBank/DDBJ databases">
        <authorList>
            <person name="Harkins D.M."/>
            <person name="Durkin A.S."/>
            <person name="Brinkac L.M."/>
            <person name="Haft D.H."/>
            <person name="Selengut J.D."/>
            <person name="Sanka R."/>
            <person name="DePew J."/>
            <person name="Purushe J."/>
            <person name="Tulsiani S.M."/>
            <person name="Graham G.C."/>
            <person name="Burns M.-A."/>
            <person name="Dohnt M.F."/>
            <person name="Smythe L.D."/>
            <person name="McKay D.B."/>
            <person name="Craig S.B."/>
            <person name="Vinetz J.M."/>
            <person name="Sutton G.G."/>
            <person name="Nierman W.C."/>
            <person name="Fouts D.E."/>
        </authorList>
    </citation>
    <scope>NUCLEOTIDE SEQUENCE [LARGE SCALE GENOMIC DNA]</scope>
    <source>
        <strain evidence="1 2">LT2116</strain>
    </source>
</reference>
<evidence type="ECO:0000313" key="2">
    <source>
        <dbReference type="Proteomes" id="UP000011770"/>
    </source>
</evidence>
<evidence type="ECO:0000313" key="1">
    <source>
        <dbReference type="EMBL" id="EMF83492.1"/>
    </source>
</evidence>
<protein>
    <submittedName>
        <fullName evidence="1">Uncharacterized protein</fullName>
    </submittedName>
</protein>
<organism evidence="1 2">
    <name type="scientific">Leptospira weilii serovar Topaz str. LT2116</name>
    <dbReference type="NCBI Taxonomy" id="1088540"/>
    <lineage>
        <taxon>Bacteria</taxon>
        <taxon>Pseudomonadati</taxon>
        <taxon>Spirochaetota</taxon>
        <taxon>Spirochaetia</taxon>
        <taxon>Leptospirales</taxon>
        <taxon>Leptospiraceae</taxon>
        <taxon>Leptospira</taxon>
    </lineage>
</organism>
<dbReference type="Proteomes" id="UP000011770">
    <property type="component" value="Unassembled WGS sequence"/>
</dbReference>